<dbReference type="AlphaFoldDB" id="D7WD36"/>
<proteinExistence type="predicted"/>
<evidence type="ECO:0000313" key="2">
    <source>
        <dbReference type="EMBL" id="EFK54067.1"/>
    </source>
</evidence>
<dbReference type="HOGENOM" id="CLU_1746543_0_0_11"/>
<gene>
    <name evidence="2" type="ORF">HMPREF0291_11724</name>
</gene>
<sequence>MVVTTTASPTTPTIERIRTIYIWLGCAGCLASMLIPFALLGLIGYLFSEPRDPALLMLWVFLIAPALIFVVMYVLHKRIPPDAPYEVGSIPLSLLDPGLDRITPEVINKANRLGGSHRQTLLQEALDALEREGAEAFVSAVNDIDEDPD</sequence>
<keyword evidence="1" id="KW-0472">Membrane</keyword>
<keyword evidence="3" id="KW-1185">Reference proteome</keyword>
<dbReference type="EMBL" id="ACLJ02000003">
    <property type="protein sequence ID" value="EFK54067.1"/>
    <property type="molecule type" value="Genomic_DNA"/>
</dbReference>
<organism evidence="2 3">
    <name type="scientific">Corynebacterium genitalium ATCC 33030</name>
    <dbReference type="NCBI Taxonomy" id="585529"/>
    <lineage>
        <taxon>Bacteria</taxon>
        <taxon>Bacillati</taxon>
        <taxon>Actinomycetota</taxon>
        <taxon>Actinomycetes</taxon>
        <taxon>Mycobacteriales</taxon>
        <taxon>Corynebacteriaceae</taxon>
        <taxon>Corynebacterium</taxon>
    </lineage>
</organism>
<dbReference type="Proteomes" id="UP000004208">
    <property type="component" value="Unassembled WGS sequence"/>
</dbReference>
<evidence type="ECO:0000313" key="3">
    <source>
        <dbReference type="Proteomes" id="UP000004208"/>
    </source>
</evidence>
<reference evidence="2" key="1">
    <citation type="submission" date="2010-06" db="EMBL/GenBank/DDBJ databases">
        <authorList>
            <person name="Muzny D."/>
            <person name="Qin X."/>
            <person name="Buhay C."/>
            <person name="Dugan-Rocha S."/>
            <person name="Ding Y."/>
            <person name="Chen G."/>
            <person name="Hawes A."/>
            <person name="Holder M."/>
            <person name="Jhangiani S."/>
            <person name="Johnson A."/>
            <person name="Khan Z."/>
            <person name="Li Z."/>
            <person name="Liu W."/>
            <person name="Liu X."/>
            <person name="Perez L."/>
            <person name="Shen H."/>
            <person name="Wang Q."/>
            <person name="Watt J."/>
            <person name="Xi L."/>
            <person name="Xin Y."/>
            <person name="Zhou J."/>
            <person name="Deng J."/>
            <person name="Jiang H."/>
            <person name="Liu Y."/>
            <person name="Qu J."/>
            <person name="Song X.-Z."/>
            <person name="Zhang L."/>
            <person name="Villasana D."/>
            <person name="Johnson A."/>
            <person name="Liu J."/>
            <person name="Liyanage D."/>
            <person name="Lorensuhewa L."/>
            <person name="Robinson T."/>
            <person name="Song A."/>
            <person name="Song B.-B."/>
            <person name="Dinh H."/>
            <person name="Thornton R."/>
            <person name="Coyle M."/>
            <person name="Francisco L."/>
            <person name="Jackson L."/>
            <person name="Javaid M."/>
            <person name="Korchina V."/>
            <person name="Kovar C."/>
            <person name="Mata R."/>
            <person name="Mathew T."/>
            <person name="Ngo R."/>
            <person name="Nguyen L."/>
            <person name="Nguyen N."/>
            <person name="Okwuonu G."/>
            <person name="Ongeri F."/>
            <person name="Pham C."/>
            <person name="Simmons D."/>
            <person name="Wilczek-Boney K."/>
            <person name="Hale W."/>
            <person name="Jakkamsetti A."/>
            <person name="Pham P."/>
            <person name="Ruth R."/>
            <person name="San Lucas F."/>
            <person name="Warren J."/>
            <person name="Zhang J."/>
            <person name="Zhao Z."/>
            <person name="Zhou C."/>
            <person name="Zhu D."/>
            <person name="Lee S."/>
            <person name="Bess C."/>
            <person name="Blankenburg K."/>
            <person name="Forbes L."/>
            <person name="Fu Q."/>
            <person name="Gubbala S."/>
            <person name="Hirani K."/>
            <person name="Jayaseelan J.C."/>
            <person name="Lara F."/>
            <person name="Munidasa M."/>
            <person name="Palculict T."/>
            <person name="Patil S."/>
            <person name="Pu L.-L."/>
            <person name="Saada N."/>
            <person name="Tang L."/>
            <person name="Weissenberger G."/>
            <person name="Zhu Y."/>
            <person name="Hemphill L."/>
            <person name="Shang Y."/>
            <person name="Youmans B."/>
            <person name="Ayvaz T."/>
            <person name="Ross M."/>
            <person name="Santibanez J."/>
            <person name="Aqrawi P."/>
            <person name="Gross S."/>
            <person name="Joshi V."/>
            <person name="Fowler G."/>
            <person name="Nazareth L."/>
            <person name="Reid J."/>
            <person name="Worley K."/>
            <person name="Petrosino J."/>
            <person name="Highlander S."/>
            <person name="Gibbs R."/>
        </authorList>
    </citation>
    <scope>NUCLEOTIDE SEQUENCE [LARGE SCALE GENOMIC DNA]</scope>
    <source>
        <strain evidence="2">ATCC 33030</strain>
    </source>
</reference>
<evidence type="ECO:0000256" key="1">
    <source>
        <dbReference type="SAM" id="Phobius"/>
    </source>
</evidence>
<accession>D7WD36</accession>
<protein>
    <submittedName>
        <fullName evidence="2">Uncharacterized protein</fullName>
    </submittedName>
</protein>
<keyword evidence="1" id="KW-0812">Transmembrane</keyword>
<comment type="caution">
    <text evidence="2">The sequence shown here is derived from an EMBL/GenBank/DDBJ whole genome shotgun (WGS) entry which is preliminary data.</text>
</comment>
<name>D7WD36_9CORY</name>
<feature type="transmembrane region" description="Helical" evidence="1">
    <location>
        <begin position="20"/>
        <end position="48"/>
    </location>
</feature>
<feature type="transmembrane region" description="Helical" evidence="1">
    <location>
        <begin position="54"/>
        <end position="75"/>
    </location>
</feature>
<keyword evidence="1" id="KW-1133">Transmembrane helix</keyword>